<evidence type="ECO:0000256" key="1">
    <source>
        <dbReference type="SAM" id="MobiDB-lite"/>
    </source>
</evidence>
<accession>A0A417Y5Z4</accession>
<dbReference type="InterPro" id="IPR005183">
    <property type="entry name" value="DUF305_CopM-like"/>
</dbReference>
<dbReference type="PANTHER" id="PTHR36933:SF1">
    <property type="entry name" value="SLL0788 PROTEIN"/>
    <property type="match status" value="1"/>
</dbReference>
<gene>
    <name evidence="3" type="ORF">D0Z08_03710</name>
</gene>
<reference evidence="3 4" key="1">
    <citation type="submission" date="2018-09" db="EMBL/GenBank/DDBJ databases">
        <title>Genome sequencing of Nocardioides immobilis CCTCC AB 2017083 for comparison to Nocardioides silvaticus.</title>
        <authorList>
            <person name="Li C."/>
            <person name="Wang G."/>
        </authorList>
    </citation>
    <scope>NUCLEOTIDE SEQUENCE [LARGE SCALE GENOMIC DNA]</scope>
    <source>
        <strain evidence="3 4">CCTCC AB 2017083</strain>
    </source>
</reference>
<protein>
    <submittedName>
        <fullName evidence="3">DUF305 domain-containing protein</fullName>
    </submittedName>
</protein>
<proteinExistence type="predicted"/>
<name>A0A417Y5Z4_9ACTN</name>
<dbReference type="Gene3D" id="1.20.1260.10">
    <property type="match status" value="1"/>
</dbReference>
<evidence type="ECO:0000313" key="3">
    <source>
        <dbReference type="EMBL" id="RHW28110.1"/>
    </source>
</evidence>
<comment type="caution">
    <text evidence="3">The sequence shown here is derived from an EMBL/GenBank/DDBJ whole genome shotgun (WGS) entry which is preliminary data.</text>
</comment>
<feature type="compositionally biased region" description="Polar residues" evidence="1">
    <location>
        <begin position="118"/>
        <end position="131"/>
    </location>
</feature>
<organism evidence="3 4">
    <name type="scientific">Nocardioides immobilis</name>
    <dbReference type="NCBI Taxonomy" id="2049295"/>
    <lineage>
        <taxon>Bacteria</taxon>
        <taxon>Bacillati</taxon>
        <taxon>Actinomycetota</taxon>
        <taxon>Actinomycetes</taxon>
        <taxon>Propionibacteriales</taxon>
        <taxon>Nocardioidaceae</taxon>
        <taxon>Nocardioides</taxon>
    </lineage>
</organism>
<sequence>MHPRARRRLIVGALAAGVVAAVLGGRLTDDGPVEGRPSAVDVGFAQDMISHHQQAVTMSDTLAHQDNPRLRLLAEQIRSNQLMEIGQLQGLLMAWGEPLMGAAAPMEWMHEGPGRTGSHGSHPSHETTSPDETVMPGMATQAKLNELNELTGSAQATLFLRLMIRHHQGGVIMATDAAKRASTPAVKEMAQRMAFVQVEEIDRMRRMLGDESTPSAR</sequence>
<dbReference type="Proteomes" id="UP000283644">
    <property type="component" value="Unassembled WGS sequence"/>
</dbReference>
<dbReference type="PANTHER" id="PTHR36933">
    <property type="entry name" value="SLL0788 PROTEIN"/>
    <property type="match status" value="1"/>
</dbReference>
<dbReference type="Pfam" id="PF03713">
    <property type="entry name" value="DUF305"/>
    <property type="match status" value="1"/>
</dbReference>
<evidence type="ECO:0000313" key="4">
    <source>
        <dbReference type="Proteomes" id="UP000283644"/>
    </source>
</evidence>
<dbReference type="OrthoDB" id="26872at2"/>
<keyword evidence="4" id="KW-1185">Reference proteome</keyword>
<evidence type="ECO:0000259" key="2">
    <source>
        <dbReference type="Pfam" id="PF03713"/>
    </source>
</evidence>
<dbReference type="AlphaFoldDB" id="A0A417Y5Z4"/>
<feature type="domain" description="DUF305" evidence="2">
    <location>
        <begin position="41"/>
        <end position="208"/>
    </location>
</feature>
<feature type="region of interest" description="Disordered" evidence="1">
    <location>
        <begin position="109"/>
        <end position="134"/>
    </location>
</feature>
<dbReference type="EMBL" id="QXGH01000010">
    <property type="protein sequence ID" value="RHW28110.1"/>
    <property type="molecule type" value="Genomic_DNA"/>
</dbReference>
<dbReference type="InterPro" id="IPR012347">
    <property type="entry name" value="Ferritin-like"/>
</dbReference>